<feature type="region of interest" description="Disordered" evidence="6">
    <location>
        <begin position="998"/>
        <end position="1112"/>
    </location>
</feature>
<dbReference type="Pfam" id="PF00702">
    <property type="entry name" value="Hydrolase"/>
    <property type="match status" value="1"/>
</dbReference>
<evidence type="ECO:0000256" key="1">
    <source>
        <dbReference type="ARBA" id="ARBA00022490"/>
    </source>
</evidence>
<feature type="compositionally biased region" description="Basic and acidic residues" evidence="6">
    <location>
        <begin position="1934"/>
        <end position="1948"/>
    </location>
</feature>
<feature type="compositionally biased region" description="Polar residues" evidence="6">
    <location>
        <begin position="134"/>
        <end position="148"/>
    </location>
</feature>
<feature type="compositionally biased region" description="Basic and acidic residues" evidence="6">
    <location>
        <begin position="470"/>
        <end position="479"/>
    </location>
</feature>
<feature type="compositionally biased region" description="Basic and acidic residues" evidence="6">
    <location>
        <begin position="786"/>
        <end position="806"/>
    </location>
</feature>
<evidence type="ECO:0000256" key="4">
    <source>
        <dbReference type="ARBA" id="ARBA00023167"/>
    </source>
</evidence>
<evidence type="ECO:0000256" key="3">
    <source>
        <dbReference type="ARBA" id="ARBA00022801"/>
    </source>
</evidence>
<protein>
    <recommendedName>
        <fullName evidence="9">Enolase-phosphatase E1</fullName>
    </recommendedName>
</protein>
<name>A0A922MHI2_SPOEX</name>
<dbReference type="Proteomes" id="UP000814243">
    <property type="component" value="Unassembled WGS sequence"/>
</dbReference>
<evidence type="ECO:0008006" key="9">
    <source>
        <dbReference type="Google" id="ProtNLM"/>
    </source>
</evidence>
<feature type="compositionally biased region" description="Basic and acidic residues" evidence="6">
    <location>
        <begin position="1700"/>
        <end position="1714"/>
    </location>
</feature>
<dbReference type="PANTHER" id="PTHR20371:SF1">
    <property type="entry name" value="ENOLASE-PHOSPHATASE E1"/>
    <property type="match status" value="1"/>
</dbReference>
<feature type="region of interest" description="Disordered" evidence="6">
    <location>
        <begin position="1549"/>
        <end position="1748"/>
    </location>
</feature>
<feature type="compositionally biased region" description="Basic and acidic residues" evidence="6">
    <location>
        <begin position="297"/>
        <end position="324"/>
    </location>
</feature>
<dbReference type="NCBIfam" id="TIGR01549">
    <property type="entry name" value="HAD-SF-IA-v1"/>
    <property type="match status" value="1"/>
</dbReference>
<feature type="compositionally biased region" description="Acidic residues" evidence="6">
    <location>
        <begin position="697"/>
        <end position="711"/>
    </location>
</feature>
<feature type="compositionally biased region" description="Basic and acidic residues" evidence="6">
    <location>
        <begin position="1017"/>
        <end position="1033"/>
    </location>
</feature>
<evidence type="ECO:0000313" key="7">
    <source>
        <dbReference type="EMBL" id="KAH9636598.1"/>
    </source>
</evidence>
<feature type="compositionally biased region" description="Basic and acidic residues" evidence="6">
    <location>
        <begin position="434"/>
        <end position="446"/>
    </location>
</feature>
<dbReference type="InterPro" id="IPR023943">
    <property type="entry name" value="Enolase-ppase_E1"/>
</dbReference>
<evidence type="ECO:0000313" key="8">
    <source>
        <dbReference type="Proteomes" id="UP000814243"/>
    </source>
</evidence>
<reference evidence="7" key="1">
    <citation type="journal article" date="2021" name="G3 (Bethesda)">
        <title>Genome and transcriptome analysis of the beet armyworm Spodoptera exigua reveals targets for pest control. .</title>
        <authorList>
            <person name="Simon S."/>
            <person name="Breeschoten T."/>
            <person name="Jansen H.J."/>
            <person name="Dirks R.P."/>
            <person name="Schranz M.E."/>
            <person name="Ros V.I.D."/>
        </authorList>
    </citation>
    <scope>NUCLEOTIDE SEQUENCE</scope>
    <source>
        <strain evidence="7">TB_SE_WUR_2020</strain>
    </source>
</reference>
<feature type="compositionally biased region" description="Basic and acidic residues" evidence="6">
    <location>
        <begin position="1565"/>
        <end position="1589"/>
    </location>
</feature>
<feature type="region of interest" description="Disordered" evidence="6">
    <location>
        <begin position="282"/>
        <end position="458"/>
    </location>
</feature>
<feature type="compositionally biased region" description="Basic and acidic residues" evidence="6">
    <location>
        <begin position="1866"/>
        <end position="1913"/>
    </location>
</feature>
<evidence type="ECO:0000256" key="6">
    <source>
        <dbReference type="SAM" id="MobiDB-lite"/>
    </source>
</evidence>
<feature type="region of interest" description="Disordered" evidence="6">
    <location>
        <begin position="786"/>
        <end position="821"/>
    </location>
</feature>
<feature type="compositionally biased region" description="Acidic residues" evidence="6">
    <location>
        <begin position="1139"/>
        <end position="1155"/>
    </location>
</feature>
<feature type="compositionally biased region" description="Polar residues" evidence="6">
    <location>
        <begin position="325"/>
        <end position="338"/>
    </location>
</feature>
<keyword evidence="4" id="KW-0486">Methionine biosynthesis</keyword>
<dbReference type="CDD" id="cd01629">
    <property type="entry name" value="HAD_EP"/>
    <property type="match status" value="1"/>
</dbReference>
<dbReference type="GO" id="GO:0019509">
    <property type="term" value="P:L-methionine salvage from methylthioadenosine"/>
    <property type="evidence" value="ECO:0007669"/>
    <property type="project" value="InterPro"/>
</dbReference>
<feature type="region of interest" description="Disordered" evidence="6">
    <location>
        <begin position="632"/>
        <end position="773"/>
    </location>
</feature>
<feature type="compositionally biased region" description="Acidic residues" evidence="6">
    <location>
        <begin position="409"/>
        <end position="432"/>
    </location>
</feature>
<dbReference type="NCBIfam" id="TIGR01691">
    <property type="entry name" value="enolase-ppase"/>
    <property type="match status" value="1"/>
</dbReference>
<evidence type="ECO:0000256" key="5">
    <source>
        <dbReference type="ARBA" id="ARBA00023242"/>
    </source>
</evidence>
<feature type="compositionally biased region" description="Basic and acidic residues" evidence="6">
    <location>
        <begin position="1721"/>
        <end position="1739"/>
    </location>
</feature>
<feature type="region of interest" description="Disordered" evidence="6">
    <location>
        <begin position="470"/>
        <end position="504"/>
    </location>
</feature>
<feature type="compositionally biased region" description="Acidic residues" evidence="6">
    <location>
        <begin position="718"/>
        <end position="750"/>
    </location>
</feature>
<keyword evidence="5" id="KW-0539">Nucleus</keyword>
<feature type="compositionally biased region" description="Basic and acidic residues" evidence="6">
    <location>
        <begin position="1156"/>
        <end position="1168"/>
    </location>
</feature>
<dbReference type="SUPFAM" id="SSF56784">
    <property type="entry name" value="HAD-like"/>
    <property type="match status" value="1"/>
</dbReference>
<dbReference type="InterPro" id="IPR023214">
    <property type="entry name" value="HAD_sf"/>
</dbReference>
<dbReference type="EMBL" id="JACEFF010000488">
    <property type="protein sequence ID" value="KAH9636598.1"/>
    <property type="molecule type" value="Genomic_DNA"/>
</dbReference>
<dbReference type="Gene3D" id="3.40.50.1000">
    <property type="entry name" value="HAD superfamily/HAD-like"/>
    <property type="match status" value="1"/>
</dbReference>
<feature type="region of interest" description="Disordered" evidence="6">
    <location>
        <begin position="1845"/>
        <end position="2125"/>
    </location>
</feature>
<feature type="compositionally biased region" description="Acidic residues" evidence="6">
    <location>
        <begin position="1091"/>
        <end position="1112"/>
    </location>
</feature>
<feature type="compositionally biased region" description="Basic and acidic residues" evidence="6">
    <location>
        <begin position="1959"/>
        <end position="2036"/>
    </location>
</feature>
<dbReference type="InterPro" id="IPR006439">
    <property type="entry name" value="HAD-SF_hydro_IA"/>
</dbReference>
<organism evidence="7 8">
    <name type="scientific">Spodoptera exigua</name>
    <name type="common">Beet armyworm</name>
    <name type="synonym">Noctua fulgens</name>
    <dbReference type="NCBI Taxonomy" id="7107"/>
    <lineage>
        <taxon>Eukaryota</taxon>
        <taxon>Metazoa</taxon>
        <taxon>Ecdysozoa</taxon>
        <taxon>Arthropoda</taxon>
        <taxon>Hexapoda</taxon>
        <taxon>Insecta</taxon>
        <taxon>Pterygota</taxon>
        <taxon>Neoptera</taxon>
        <taxon>Endopterygota</taxon>
        <taxon>Lepidoptera</taxon>
        <taxon>Glossata</taxon>
        <taxon>Ditrysia</taxon>
        <taxon>Noctuoidea</taxon>
        <taxon>Noctuidae</taxon>
        <taxon>Amphipyrinae</taxon>
        <taxon>Spodoptera</taxon>
    </lineage>
</organism>
<feature type="compositionally biased region" description="Basic residues" evidence="6">
    <location>
        <begin position="1074"/>
        <end position="1084"/>
    </location>
</feature>
<dbReference type="FunFam" id="3.40.50.1000:FF:000079">
    <property type="entry name" value="Enolase-phosphatase E1"/>
    <property type="match status" value="1"/>
</dbReference>
<dbReference type="GO" id="GO:0043874">
    <property type="term" value="F:acireductone synthase activity"/>
    <property type="evidence" value="ECO:0007669"/>
    <property type="project" value="InterPro"/>
</dbReference>
<sequence>MESPGVAKTSLNSLNSSDDESAPIQRTKKRIQFSDSDTEKENVEVNIQDDNLPSESGSESETTTVPIKSGKIKSRIQMDSSSDSDVSNKHESIKNEGQQIRMKNKRNKLKDKFKSLLNSREKHTLQEKSDNDSEGSPNEVSETSDQEMSSISKIKQKIKKSMATVSSICDPDTSDEESQTKEKSKQKPRKQKSAKLIEPKPVRMSAKQAMENMQLIKSESNRMLREKAVSLPYHRPKALSLKDIMSRRKPAVTSDGKALPIKMNEEQLKHYASLLEQRQKEMMELCKSESDEETAETEDKNETTDQEIEKPSDNTDETPGEKCDNTTVSPVNAETNNELPAVMTDDVDTEKVAEQTNSISPEEDLLPNEKEIAVNNDNDNENTTEPNGEQENSVKDDSNTDFKLVYNDSIEEEQLEMDDKDGTEITNEEMTDQDVVKNNEEKDRNADLQTKGNTEEESQLISLHFTENNTEHIEEHTKQPEASNVVTEENDNVKEVEGNNEIVNEDFFSDDDVNMEDIDKLIENAEILRDDDNINSPMLVRDPPNFNAKPKLTGAPGMVIDLDGGSVMSKKTGVELLKERFTYFAKLKTPEELEREKEKRLKPGAQHLKLKQELEEQIAEQRSLEWAKRLEEEKQQHMEMDTILDDADAEDSIEKIEEKLEETEAEKEGESSESEEEELEENDIEIKDKPRKHNPMVDEEAEESDCDEEDEGIAKDDENNDEVDDEGAEQEDDGDEESSEEESSESEEEETTKPRKGRILKAFEDSDDEDLEVKVKETEELVADSDKAVEAKVNDGDAVVETKDGDMSETPIEAASSSQDDVIQLAQRHQSVSDDLFTSQESSVVDQAKDRNSASDDVLGTQTFSILETTTTVLQSPSKLNMGVELQSPSKLNILCLSQPYHDPSIDGIVEGSQLPITQSSQSQALGEDVLALCTGKFYDNEFVTQAEENQYVDEFTQQLSEDKMDDTQLDKTVNEVVNKDDNEIGIEKEFPIKDTVNKLNEDSSKPSEPDGNLKSILDELHDPDFDKPKENKFFTGGTQKKDSEKVLENTQMKKRFVIDSDDDEANVDSEQVKKKKLKKKRPEKRALQISDDEEEDDENQIEDEYVSDLEEDNERLVEYDSEENEKRKVTDFFEQEAELTSEDEWVGSGDEDEKGLDRMEREEGDDEVFHQGKLRKELGQIHMRDVLDQDKREVRLIQELLFEDVPDEFADTQEEEFESEEQWRKQRHEREVFLRQMQQQEEESSLNVSVNRTTIIKANLLSKSMSTLLQEQNYHGSLLTRGQGALARLAALAIPLATDDDSPKIGSLATHKRNFVFTSITPDEDDVPKDKLFPYAEENVKDFLTNQWESEDVKEAVTALRKLALEDKENSDASKEDQIEGLVKSVKWQMSSDRKAGPLKQLQGLIWKQGYDKGDIKGHVYDDVSPALDLWRSVEGQKIYIYSSGSVQAQKLLFGQSQSGDMLKYIDGHFDTAVGAKQETSSYSAIAEKIGCKPEEILFLTDIVKEAEAARACGMHCALVSREGNAALPPEAVAAFPVLYSLATLANPNKRKPDAQDEQPAKVLKTDMDADVKTPSETEVTAEAKEPTEAVAPVEVKPSTEPEVSTEEKTPGSDTSAKPESMPVNGNSDNTVAEPEAPKAADVPEKMDVEMEVDEPAAATQDKACQASEKVVTTVEEITDANEIEATPVCDIEPIIEESSEKTENTETDKMETESSESVPETKENEVERLKNGDKDAPIAEETPPASVITEIKDVTNDKEELNEVTEMIEDIEPVVEEPPATQDMEDLQNVGEVLEKECDEILSKVQDVTNLDNIPIKPLLNTIAEETMETENTDSNDIVERILDSEMEMETKKTAEDTTNTSEKSAETKVEPEAATDKNDKQETKTEDKGTITEMSEDKPTAVVAEVKKATEVNVDSSSPKATETEEATMVTEEKEKKSVVDKVENNVEENSSTPKIETEESKSVVAEVEAKTEVAETKVDTEEKKVDDNKEEPEKIETPTEQTKVETETPVEPKESEKVNEEAKPESEPKEQTEAQVNGKATNGDAAVANQNGDASKEAELSARLSMENGKEVNGANGDSVKEEEEEPKTEKSAEVDVAEIKVKNVAVDETRNDPIEQPTEA</sequence>
<feature type="compositionally biased region" description="Low complexity" evidence="6">
    <location>
        <begin position="54"/>
        <end position="64"/>
    </location>
</feature>
<feature type="compositionally biased region" description="Basic and acidic residues" evidence="6">
    <location>
        <begin position="998"/>
        <end position="1009"/>
    </location>
</feature>
<comment type="caution">
    <text evidence="7">The sequence shown here is derived from an EMBL/GenBank/DDBJ whole genome shotgun (WGS) entry which is preliminary data.</text>
</comment>
<dbReference type="PANTHER" id="PTHR20371">
    <property type="entry name" value="ENOLASE-PHOSPHATASE E1"/>
    <property type="match status" value="1"/>
</dbReference>
<keyword evidence="2" id="KW-0028">Amino-acid biosynthesis</keyword>
<dbReference type="GO" id="GO:0000287">
    <property type="term" value="F:magnesium ion binding"/>
    <property type="evidence" value="ECO:0007669"/>
    <property type="project" value="InterPro"/>
</dbReference>
<feature type="compositionally biased region" description="Basic and acidic residues" evidence="6">
    <location>
        <begin position="110"/>
        <end position="131"/>
    </location>
</feature>
<keyword evidence="1" id="KW-0963">Cytoplasm</keyword>
<feature type="compositionally biased region" description="Basic and acidic residues" evidence="6">
    <location>
        <begin position="1637"/>
        <end position="1650"/>
    </location>
</feature>
<keyword evidence="3" id="KW-0378">Hydrolase</keyword>
<accession>A0A922MHI2</accession>
<feature type="region of interest" description="Disordered" evidence="6">
    <location>
        <begin position="1139"/>
        <end position="1168"/>
    </location>
</feature>
<feature type="compositionally biased region" description="Polar residues" evidence="6">
    <location>
        <begin position="1613"/>
        <end position="1632"/>
    </location>
</feature>
<dbReference type="InterPro" id="IPR036412">
    <property type="entry name" value="HAD-like_sf"/>
</dbReference>
<evidence type="ECO:0000256" key="2">
    <source>
        <dbReference type="ARBA" id="ARBA00022605"/>
    </source>
</evidence>
<dbReference type="Gene3D" id="1.10.720.60">
    <property type="match status" value="1"/>
</dbReference>
<feature type="compositionally biased region" description="Acidic residues" evidence="6">
    <location>
        <begin position="642"/>
        <end position="651"/>
    </location>
</feature>
<proteinExistence type="predicted"/>
<feature type="compositionally biased region" description="Acidic residues" evidence="6">
    <location>
        <begin position="659"/>
        <end position="683"/>
    </location>
</feature>
<feature type="compositionally biased region" description="Basic and acidic residues" evidence="6">
    <location>
        <begin position="2092"/>
        <end position="2118"/>
    </location>
</feature>
<feature type="compositionally biased region" description="Low complexity" evidence="6">
    <location>
        <begin position="375"/>
        <end position="385"/>
    </location>
</feature>
<gene>
    <name evidence="7" type="ORF">HF086_003416</name>
</gene>
<feature type="region of interest" description="Disordered" evidence="6">
    <location>
        <begin position="1"/>
        <end position="206"/>
    </location>
</feature>
<feature type="compositionally biased region" description="Basic and acidic residues" evidence="6">
    <location>
        <begin position="1845"/>
        <end position="1858"/>
    </location>
</feature>